<keyword evidence="5 6" id="KW-0326">Glycosidase</keyword>
<reference evidence="7 8" key="1">
    <citation type="submission" date="2020-08" db="EMBL/GenBank/DDBJ databases">
        <title>Plant Genome Project.</title>
        <authorList>
            <person name="Zhang R.-G."/>
        </authorList>
    </citation>
    <scope>NUCLEOTIDE SEQUENCE [LARGE SCALE GENOMIC DNA]</scope>
    <source>
        <tissue evidence="7">Rhizome</tissue>
    </source>
</reference>
<evidence type="ECO:0000256" key="6">
    <source>
        <dbReference type="RuleBase" id="RU367047"/>
    </source>
</evidence>
<comment type="caution">
    <text evidence="7">The sequence shown here is derived from an EMBL/GenBank/DDBJ whole genome shotgun (WGS) entry which is preliminary data.</text>
</comment>
<evidence type="ECO:0000256" key="1">
    <source>
        <dbReference type="ARBA" id="ARBA00000094"/>
    </source>
</evidence>
<evidence type="ECO:0000256" key="4">
    <source>
        <dbReference type="ARBA" id="ARBA00023277"/>
    </source>
</evidence>
<accession>A0A8J5KGA0</accession>
<dbReference type="EC" id="3.2.1.26" evidence="6"/>
<sequence length="468" mass="53759">MIEEMDGTHEAGLWRVEPLCSMAEADDFDHLSRLLDRPRIKIERKLSFDERSFSELTSNLRLVDDMCSPAAGRTFSNIPTSSPRDWFEPHPMIAEAWDALRRSIVLFRGQPVGTIAALDHSSEEVLNYDQVFVRDFVPSALAFLINGEPEIVKNFLLKTLLLQSWEKKIDRFKIGEGVLPASFKGVYGYPIEIQALFFMALRCALAMLKPDAEGKEFIERIVQRLHALGYHMRSYFWLDFQQLNDIYRYKTEEYSHTAVNKFNVIPESIPDWIFDFMPSRGGFFVGNVSPARMDFRWFALGNCIAILSSLATPEQSIAIMDLIEERWEELVGEMPLKISYPAIEGHEWRIVTGCDPKNTRWSYHNGGSWPVLLWLLTAACIKTGRPQIARRAIELVENRLSKDGWPEYYDGKLGRFIGKQARKFQTWSIAGYLVAKMMLEDPSHLGMISLEEDKGKKPLIKRSASWTA</sequence>
<dbReference type="Proteomes" id="UP000734854">
    <property type="component" value="Unassembled WGS sequence"/>
</dbReference>
<dbReference type="SUPFAM" id="SSF48208">
    <property type="entry name" value="Six-hairpin glycosidases"/>
    <property type="match status" value="1"/>
</dbReference>
<evidence type="ECO:0000313" key="7">
    <source>
        <dbReference type="EMBL" id="KAG6488910.1"/>
    </source>
</evidence>
<comment type="catalytic activity">
    <reaction evidence="1 6">
        <text>Hydrolysis of terminal non-reducing beta-D-fructofuranoside residues in beta-D-fructofuranosides.</text>
        <dbReference type="EC" id="3.2.1.26"/>
    </reaction>
</comment>
<proteinExistence type="inferred from homology"/>
<dbReference type="EMBL" id="JACMSC010000014">
    <property type="protein sequence ID" value="KAG6488910.1"/>
    <property type="molecule type" value="Genomic_DNA"/>
</dbReference>
<organism evidence="7 8">
    <name type="scientific">Zingiber officinale</name>
    <name type="common">Ginger</name>
    <name type="synonym">Amomum zingiber</name>
    <dbReference type="NCBI Taxonomy" id="94328"/>
    <lineage>
        <taxon>Eukaryota</taxon>
        <taxon>Viridiplantae</taxon>
        <taxon>Streptophyta</taxon>
        <taxon>Embryophyta</taxon>
        <taxon>Tracheophyta</taxon>
        <taxon>Spermatophyta</taxon>
        <taxon>Magnoliopsida</taxon>
        <taxon>Liliopsida</taxon>
        <taxon>Zingiberales</taxon>
        <taxon>Zingiberaceae</taxon>
        <taxon>Zingiber</taxon>
    </lineage>
</organism>
<comment type="similarity">
    <text evidence="2 6">Belongs to the glycosyl hydrolase 100 family.</text>
</comment>
<evidence type="ECO:0000256" key="2">
    <source>
        <dbReference type="ARBA" id="ARBA00007671"/>
    </source>
</evidence>
<evidence type="ECO:0000256" key="5">
    <source>
        <dbReference type="ARBA" id="ARBA00023295"/>
    </source>
</evidence>
<dbReference type="Gene3D" id="1.50.10.10">
    <property type="match status" value="1"/>
</dbReference>
<name>A0A8J5KGA0_ZINOF</name>
<keyword evidence="4 6" id="KW-0119">Carbohydrate metabolism</keyword>
<dbReference type="Pfam" id="PF12899">
    <property type="entry name" value="Glyco_hydro_100"/>
    <property type="match status" value="2"/>
</dbReference>
<comment type="function">
    <text evidence="6">Invertase that cleaves sucrose into glucose and fructose.</text>
</comment>
<dbReference type="PANTHER" id="PTHR31916:SF15">
    <property type="entry name" value="ALKALINE_NEUTRAL INVERTASE D-RELATED"/>
    <property type="match status" value="1"/>
</dbReference>
<evidence type="ECO:0000313" key="8">
    <source>
        <dbReference type="Proteomes" id="UP000734854"/>
    </source>
</evidence>
<dbReference type="InterPro" id="IPR024746">
    <property type="entry name" value="Glyco_hydro_100"/>
</dbReference>
<dbReference type="GO" id="GO:0005987">
    <property type="term" value="P:sucrose catabolic process"/>
    <property type="evidence" value="ECO:0007669"/>
    <property type="project" value="TreeGrafter"/>
</dbReference>
<gene>
    <name evidence="7" type="ORF">ZIOFF_050165</name>
</gene>
<dbReference type="GO" id="GO:0033926">
    <property type="term" value="F:endo-alpha-N-acetylgalactosaminidase activity"/>
    <property type="evidence" value="ECO:0007669"/>
    <property type="project" value="UniProtKB-UniRule"/>
</dbReference>
<dbReference type="PANTHER" id="PTHR31916">
    <property type="match status" value="1"/>
</dbReference>
<keyword evidence="3 6" id="KW-0378">Hydrolase</keyword>
<keyword evidence="8" id="KW-1185">Reference proteome</keyword>
<protein>
    <recommendedName>
        <fullName evidence="6">Alkaline/neutral invertase</fullName>
        <ecNumber evidence="6">3.2.1.26</ecNumber>
    </recommendedName>
</protein>
<dbReference type="GO" id="GO:0004575">
    <property type="term" value="F:sucrose alpha-glucosidase activity"/>
    <property type="evidence" value="ECO:0007669"/>
    <property type="project" value="TreeGrafter"/>
</dbReference>
<dbReference type="AlphaFoldDB" id="A0A8J5KGA0"/>
<evidence type="ECO:0000256" key="3">
    <source>
        <dbReference type="ARBA" id="ARBA00022801"/>
    </source>
</evidence>
<dbReference type="InterPro" id="IPR008928">
    <property type="entry name" value="6-hairpin_glycosidase_sf"/>
</dbReference>
<dbReference type="InterPro" id="IPR012341">
    <property type="entry name" value="6hp_glycosidase-like_sf"/>
</dbReference>